<evidence type="ECO:0000259" key="5">
    <source>
        <dbReference type="Pfam" id="PF18052"/>
    </source>
</evidence>
<proteinExistence type="predicted"/>
<name>A0AA88EB80_FICCA</name>
<feature type="domain" description="NB-ARC" evidence="4">
    <location>
        <begin position="182"/>
        <end position="220"/>
    </location>
</feature>
<evidence type="ECO:0008006" key="8">
    <source>
        <dbReference type="Google" id="ProtNLM"/>
    </source>
</evidence>
<dbReference type="InterPro" id="IPR041118">
    <property type="entry name" value="Rx_N"/>
</dbReference>
<evidence type="ECO:0000256" key="3">
    <source>
        <dbReference type="ARBA" id="ARBA00022821"/>
    </source>
</evidence>
<dbReference type="GO" id="GO:0006952">
    <property type="term" value="P:defense response"/>
    <property type="evidence" value="ECO:0007669"/>
    <property type="project" value="UniProtKB-KW"/>
</dbReference>
<dbReference type="InterPro" id="IPR038005">
    <property type="entry name" value="RX-like_CC"/>
</dbReference>
<dbReference type="Gene3D" id="1.20.5.4130">
    <property type="match status" value="1"/>
</dbReference>
<protein>
    <recommendedName>
        <fullName evidence="8">Rx N-terminal domain-containing protein</fullName>
    </recommendedName>
</protein>
<dbReference type="GO" id="GO:0043531">
    <property type="term" value="F:ADP binding"/>
    <property type="evidence" value="ECO:0007669"/>
    <property type="project" value="InterPro"/>
</dbReference>
<keyword evidence="7" id="KW-1185">Reference proteome</keyword>
<dbReference type="Pfam" id="PF00931">
    <property type="entry name" value="NB-ARC"/>
    <property type="match status" value="1"/>
</dbReference>
<dbReference type="InterPro" id="IPR002182">
    <property type="entry name" value="NB-ARC"/>
</dbReference>
<dbReference type="AlphaFoldDB" id="A0AA88EB80"/>
<comment type="caution">
    <text evidence="6">The sequence shown here is derived from an EMBL/GenBank/DDBJ whole genome shotgun (WGS) entry which is preliminary data.</text>
</comment>
<accession>A0AA88EB80</accession>
<gene>
    <name evidence="6" type="ORF">TIFTF001_055947</name>
</gene>
<dbReference type="InterPro" id="IPR027417">
    <property type="entry name" value="P-loop_NTPase"/>
</dbReference>
<dbReference type="CDD" id="cd14798">
    <property type="entry name" value="RX-CC_like"/>
    <property type="match status" value="1"/>
</dbReference>
<evidence type="ECO:0000259" key="4">
    <source>
        <dbReference type="Pfam" id="PF00931"/>
    </source>
</evidence>
<dbReference type="Pfam" id="PF18052">
    <property type="entry name" value="Rx_N"/>
    <property type="match status" value="1"/>
</dbReference>
<dbReference type="EMBL" id="BTGU01019112">
    <property type="protein sequence ID" value="GMN71552.1"/>
    <property type="molecule type" value="Genomic_DNA"/>
</dbReference>
<evidence type="ECO:0000313" key="6">
    <source>
        <dbReference type="EMBL" id="GMN71552.1"/>
    </source>
</evidence>
<dbReference type="SUPFAM" id="SSF52540">
    <property type="entry name" value="P-loop containing nucleoside triphosphate hydrolases"/>
    <property type="match status" value="1"/>
</dbReference>
<evidence type="ECO:0000313" key="7">
    <source>
        <dbReference type="Proteomes" id="UP001187192"/>
    </source>
</evidence>
<dbReference type="Proteomes" id="UP001187192">
    <property type="component" value="Unassembled WGS sequence"/>
</dbReference>
<keyword evidence="3" id="KW-0611">Plant defense</keyword>
<keyword evidence="2" id="KW-0547">Nucleotide-binding</keyword>
<organism evidence="6 7">
    <name type="scientific">Ficus carica</name>
    <name type="common">Common fig</name>
    <dbReference type="NCBI Taxonomy" id="3494"/>
    <lineage>
        <taxon>Eukaryota</taxon>
        <taxon>Viridiplantae</taxon>
        <taxon>Streptophyta</taxon>
        <taxon>Embryophyta</taxon>
        <taxon>Tracheophyta</taxon>
        <taxon>Spermatophyta</taxon>
        <taxon>Magnoliopsida</taxon>
        <taxon>eudicotyledons</taxon>
        <taxon>Gunneridae</taxon>
        <taxon>Pentapetalae</taxon>
        <taxon>rosids</taxon>
        <taxon>fabids</taxon>
        <taxon>Rosales</taxon>
        <taxon>Moraceae</taxon>
        <taxon>Ficeae</taxon>
        <taxon>Ficus</taxon>
    </lineage>
</organism>
<evidence type="ECO:0000256" key="2">
    <source>
        <dbReference type="ARBA" id="ARBA00022741"/>
    </source>
</evidence>
<reference evidence="6" key="1">
    <citation type="submission" date="2023-07" db="EMBL/GenBank/DDBJ databases">
        <title>draft genome sequence of fig (Ficus carica).</title>
        <authorList>
            <person name="Takahashi T."/>
            <person name="Nishimura K."/>
        </authorList>
    </citation>
    <scope>NUCLEOTIDE SEQUENCE</scope>
</reference>
<sequence>MADIVLSPVIGRLVELSFAEAKLISGVHQRATILQGELDIIQSLLKDNANAWSDKGEMSNTLKVLLTQLSAVAERIEDVLDEYARRVKPYHGHRSNGLLRRCLCNVRFFAVSLKPRYDIASNIEDILGSLTAIKTNCQSFGLRPLEQGSSSQTTNIERHNIPLLGDHDPFIKEDELVGIDSPLKELKIKLLGGQSVRSVISLVGEGGIGKSTLARKIYNDAT</sequence>
<feature type="non-terminal residue" evidence="6">
    <location>
        <position position="222"/>
    </location>
</feature>
<dbReference type="PANTHER" id="PTHR19338">
    <property type="entry name" value="TRANSLOCASE OF INNER MITOCHONDRIAL MEMBRANE 13 HOMOLOG"/>
    <property type="match status" value="1"/>
</dbReference>
<feature type="domain" description="Disease resistance N-terminal" evidence="5">
    <location>
        <begin position="5"/>
        <end position="91"/>
    </location>
</feature>
<dbReference type="Gene3D" id="3.40.50.300">
    <property type="entry name" value="P-loop containing nucleotide triphosphate hydrolases"/>
    <property type="match status" value="1"/>
</dbReference>
<dbReference type="PANTHER" id="PTHR19338:SF32">
    <property type="entry name" value="OS06G0287500 PROTEIN"/>
    <property type="match status" value="1"/>
</dbReference>
<evidence type="ECO:0000256" key="1">
    <source>
        <dbReference type="ARBA" id="ARBA00022737"/>
    </source>
</evidence>
<keyword evidence="1" id="KW-0677">Repeat</keyword>